<evidence type="ECO:0000313" key="2">
    <source>
        <dbReference type="Proteomes" id="UP000325203"/>
    </source>
</evidence>
<dbReference type="Proteomes" id="UP000325203">
    <property type="component" value="Unassembled WGS sequence"/>
</dbReference>
<dbReference type="EMBL" id="VXKC01000004">
    <property type="protein sequence ID" value="KAA8704407.1"/>
    <property type="molecule type" value="Genomic_DNA"/>
</dbReference>
<comment type="caution">
    <text evidence="1">The sequence shown here is derived from an EMBL/GenBank/DDBJ whole genome shotgun (WGS) entry which is preliminary data.</text>
</comment>
<reference evidence="1 2" key="1">
    <citation type="submission" date="2019-09" db="EMBL/GenBank/DDBJ databases">
        <title>Draft genome sequence of various Type strains from the CCUG.</title>
        <authorList>
            <person name="Pineiro-Iglesias B."/>
            <person name="Tunovic T."/>
            <person name="Unosson C."/>
            <person name="Inganas E."/>
            <person name="Ohlen M."/>
            <person name="Cardew S."/>
            <person name="Jensie-Markopoulos S."/>
            <person name="Salva-Serra F."/>
            <person name="Jaen-Luchoro D."/>
            <person name="Karlsson R."/>
            <person name="Svensson-Stadler L."/>
            <person name="Chun J."/>
            <person name="Moore E."/>
        </authorList>
    </citation>
    <scope>NUCLEOTIDE SEQUENCE [LARGE SCALE GENOMIC DNA]</scope>
    <source>
        <strain evidence="1 2">CCUG 32210T</strain>
    </source>
</reference>
<sequence length="73" mass="8319">MKNGRVKKSKIENWCNSLAKFYEQAQVSPKAMADILKMPELKVQIELVLTVGLNMQQVKEHVGILKKGRHEKG</sequence>
<evidence type="ECO:0000313" key="1">
    <source>
        <dbReference type="EMBL" id="KAA8704407.1"/>
    </source>
</evidence>
<dbReference type="AlphaFoldDB" id="A0A5M9Q9I8"/>
<organism evidence="1 2">
    <name type="scientific">Lactococcus lactis subsp. hordniae</name>
    <dbReference type="NCBI Taxonomy" id="203404"/>
    <lineage>
        <taxon>Bacteria</taxon>
        <taxon>Bacillati</taxon>
        <taxon>Bacillota</taxon>
        <taxon>Bacilli</taxon>
        <taxon>Lactobacillales</taxon>
        <taxon>Streptococcaceae</taxon>
        <taxon>Lactococcus</taxon>
    </lineage>
</organism>
<gene>
    <name evidence="1" type="ORF">F4V48_02145</name>
</gene>
<proteinExistence type="predicted"/>
<protein>
    <submittedName>
        <fullName evidence="1">Uncharacterized protein</fullName>
    </submittedName>
</protein>
<name>A0A5M9Q9I8_LACLH</name>
<accession>A0A5M9Q9I8</accession>